<comment type="similarity">
    <text evidence="1">Belongs to the universal stress protein A family.</text>
</comment>
<dbReference type="CDD" id="cd00293">
    <property type="entry name" value="USP-like"/>
    <property type="match status" value="1"/>
</dbReference>
<evidence type="ECO:0000313" key="3">
    <source>
        <dbReference type="EMBL" id="BBO83340.1"/>
    </source>
</evidence>
<gene>
    <name evidence="3" type="ORF">DSCO28_39060</name>
</gene>
<organism evidence="3 4">
    <name type="scientific">Desulfosarcina ovata subsp. sediminis</name>
    <dbReference type="NCBI Taxonomy" id="885957"/>
    <lineage>
        <taxon>Bacteria</taxon>
        <taxon>Pseudomonadati</taxon>
        <taxon>Thermodesulfobacteriota</taxon>
        <taxon>Desulfobacteria</taxon>
        <taxon>Desulfobacterales</taxon>
        <taxon>Desulfosarcinaceae</taxon>
        <taxon>Desulfosarcina</taxon>
    </lineage>
</organism>
<dbReference type="RefSeq" id="WP_155310854.1">
    <property type="nucleotide sequence ID" value="NZ_AP021876.1"/>
</dbReference>
<dbReference type="AlphaFoldDB" id="A0A5K7ZT06"/>
<dbReference type="SUPFAM" id="SSF52402">
    <property type="entry name" value="Adenine nucleotide alpha hydrolases-like"/>
    <property type="match status" value="1"/>
</dbReference>
<dbReference type="PRINTS" id="PR01438">
    <property type="entry name" value="UNVRSLSTRESS"/>
</dbReference>
<dbReference type="PANTHER" id="PTHR46268:SF26">
    <property type="entry name" value="UNIVERSAL STRESS PROTEIN MJ0577"/>
    <property type="match status" value="1"/>
</dbReference>
<proteinExistence type="inferred from homology"/>
<dbReference type="Pfam" id="PF00582">
    <property type="entry name" value="Usp"/>
    <property type="match status" value="1"/>
</dbReference>
<dbReference type="Gene3D" id="3.40.50.620">
    <property type="entry name" value="HUPs"/>
    <property type="match status" value="1"/>
</dbReference>
<dbReference type="InterPro" id="IPR006016">
    <property type="entry name" value="UspA"/>
</dbReference>
<dbReference type="EMBL" id="AP021876">
    <property type="protein sequence ID" value="BBO83340.1"/>
    <property type="molecule type" value="Genomic_DNA"/>
</dbReference>
<evidence type="ECO:0000259" key="2">
    <source>
        <dbReference type="Pfam" id="PF00582"/>
    </source>
</evidence>
<reference evidence="3 4" key="1">
    <citation type="submission" date="2019-11" db="EMBL/GenBank/DDBJ databases">
        <title>Comparative genomics of hydrocarbon-degrading Desulfosarcina strains.</title>
        <authorList>
            <person name="Watanabe M."/>
            <person name="Kojima H."/>
            <person name="Fukui M."/>
        </authorList>
    </citation>
    <scope>NUCLEOTIDE SEQUENCE [LARGE SCALE GENOMIC DNA]</scope>
    <source>
        <strain evidence="3 4">28bB2T</strain>
    </source>
</reference>
<dbReference type="Proteomes" id="UP000425960">
    <property type="component" value="Chromosome"/>
</dbReference>
<protein>
    <submittedName>
        <fullName evidence="3">Universal stress protein</fullName>
    </submittedName>
</protein>
<evidence type="ECO:0000313" key="4">
    <source>
        <dbReference type="Proteomes" id="UP000425960"/>
    </source>
</evidence>
<dbReference type="InterPro" id="IPR014729">
    <property type="entry name" value="Rossmann-like_a/b/a_fold"/>
</dbReference>
<sequence length="152" mass="17179">MNVKKILWPTDFSKISEIALPHVKSMTQKYDAEIHILYVIEDVAHHDGWYGAFEEKRVHELMEHANKTASKRLGQICEKYLEGCPLYIKHVAIGDPANEILKLMAKEKMDLVIMASHGEKGHFRFGSVAEKVLKNSTVPVTIIPTGPNEQEG</sequence>
<dbReference type="InterPro" id="IPR006015">
    <property type="entry name" value="Universal_stress_UspA"/>
</dbReference>
<dbReference type="KEGG" id="dov:DSCO28_39060"/>
<evidence type="ECO:0000256" key="1">
    <source>
        <dbReference type="ARBA" id="ARBA00008791"/>
    </source>
</evidence>
<name>A0A5K7ZT06_9BACT</name>
<dbReference type="PANTHER" id="PTHR46268">
    <property type="entry name" value="STRESS RESPONSE PROTEIN NHAX"/>
    <property type="match status" value="1"/>
</dbReference>
<accession>A0A5K7ZT06</accession>
<feature type="domain" description="UspA" evidence="2">
    <location>
        <begin position="3"/>
        <end position="144"/>
    </location>
</feature>